<keyword evidence="3" id="KW-0547">Nucleotide-binding</keyword>
<name>A0A261TVE2_9BORD</name>
<evidence type="ECO:0000256" key="1">
    <source>
        <dbReference type="ARBA" id="ARBA00022448"/>
    </source>
</evidence>
<dbReference type="Gene3D" id="2.40.50.100">
    <property type="match status" value="1"/>
</dbReference>
<dbReference type="GO" id="GO:0015697">
    <property type="term" value="P:quaternary ammonium group transport"/>
    <property type="evidence" value="ECO:0007669"/>
    <property type="project" value="UniProtKB-ARBA"/>
</dbReference>
<evidence type="ECO:0000313" key="7">
    <source>
        <dbReference type="Proteomes" id="UP000216913"/>
    </source>
</evidence>
<dbReference type="Gene3D" id="3.40.50.300">
    <property type="entry name" value="P-loop containing nucleotide triphosphate hydrolases"/>
    <property type="match status" value="1"/>
</dbReference>
<keyword evidence="4" id="KW-0067">ATP-binding</keyword>
<dbReference type="InterPro" id="IPR003593">
    <property type="entry name" value="AAA+_ATPase"/>
</dbReference>
<organism evidence="6 7">
    <name type="scientific">Bordetella genomosp. 5</name>
    <dbReference type="NCBI Taxonomy" id="1395608"/>
    <lineage>
        <taxon>Bacteria</taxon>
        <taxon>Pseudomonadati</taxon>
        <taxon>Pseudomonadota</taxon>
        <taxon>Betaproteobacteria</taxon>
        <taxon>Burkholderiales</taxon>
        <taxon>Alcaligenaceae</taxon>
        <taxon>Bordetella</taxon>
    </lineage>
</organism>
<sequence>MNQAFLQIQRLRKEFGKTPVVNGLDLDIKQGEFVSLLGASGCGKTTTLQMIAGFEMPTSGSIRLNGRDITDMPPSKREIGIVFQNYALFPHMTVEENVVFGLSLRKVDKTAKRKRLLELLELVHLQGLEARYPRELSGGQQQRVAIARALAIEPNVLLLDEPFSNLDARLRADMQNEVKRLQLETGITTILVTHDQSEAMGLSDRLAIMHKGVALQVDTPQAVYDNPATRYVGNFLGNINILEARLHARGDAQLGFSAGQNDYLVENRLNLDPEKCCVSIRPERVRIQPQPSDCEIRVPGMVVSKSYNGNSWDIGTETELGVIGINVPHRGGATPGRGERVVLGWNADDMKVVHGD</sequence>
<feature type="domain" description="ABC transporter" evidence="5">
    <location>
        <begin position="6"/>
        <end position="236"/>
    </location>
</feature>
<dbReference type="Pfam" id="PF08402">
    <property type="entry name" value="TOBE_2"/>
    <property type="match status" value="1"/>
</dbReference>
<evidence type="ECO:0000256" key="2">
    <source>
        <dbReference type="ARBA" id="ARBA00022475"/>
    </source>
</evidence>
<dbReference type="InterPro" id="IPR017871">
    <property type="entry name" value="ABC_transporter-like_CS"/>
</dbReference>
<dbReference type="GO" id="GO:0005524">
    <property type="term" value="F:ATP binding"/>
    <property type="evidence" value="ECO:0007669"/>
    <property type="project" value="UniProtKB-KW"/>
</dbReference>
<keyword evidence="1" id="KW-0813">Transport</keyword>
<dbReference type="SUPFAM" id="SSF50331">
    <property type="entry name" value="MOP-like"/>
    <property type="match status" value="1"/>
</dbReference>
<dbReference type="InterPro" id="IPR008995">
    <property type="entry name" value="Mo/tungstate-bd_C_term_dom"/>
</dbReference>
<protein>
    <recommendedName>
        <fullName evidence="5">ABC transporter domain-containing protein</fullName>
    </recommendedName>
</protein>
<dbReference type="FunFam" id="3.40.50.300:FF:000425">
    <property type="entry name" value="Probable ABC transporter, ATP-binding subunit"/>
    <property type="match status" value="1"/>
</dbReference>
<dbReference type="EMBL" id="NEVP01000004">
    <property type="protein sequence ID" value="OZI53629.1"/>
    <property type="molecule type" value="Genomic_DNA"/>
</dbReference>
<dbReference type="PANTHER" id="PTHR42781:SF4">
    <property type="entry name" value="SPERMIDINE_PUTRESCINE IMPORT ATP-BINDING PROTEIN POTA"/>
    <property type="match status" value="1"/>
</dbReference>
<dbReference type="GO" id="GO:0022857">
    <property type="term" value="F:transmembrane transporter activity"/>
    <property type="evidence" value="ECO:0007669"/>
    <property type="project" value="InterPro"/>
</dbReference>
<evidence type="ECO:0000259" key="5">
    <source>
        <dbReference type="PROSITE" id="PS50893"/>
    </source>
</evidence>
<evidence type="ECO:0000256" key="3">
    <source>
        <dbReference type="ARBA" id="ARBA00022741"/>
    </source>
</evidence>
<dbReference type="OrthoDB" id="5298774at2"/>
<dbReference type="PANTHER" id="PTHR42781">
    <property type="entry name" value="SPERMIDINE/PUTRESCINE IMPORT ATP-BINDING PROTEIN POTA"/>
    <property type="match status" value="1"/>
</dbReference>
<gene>
    <name evidence="6" type="ORF">CAL25_06555</name>
</gene>
<dbReference type="SMART" id="SM00382">
    <property type="entry name" value="AAA"/>
    <property type="match status" value="1"/>
</dbReference>
<dbReference type="PROSITE" id="PS00211">
    <property type="entry name" value="ABC_TRANSPORTER_1"/>
    <property type="match status" value="1"/>
</dbReference>
<evidence type="ECO:0000313" key="6">
    <source>
        <dbReference type="EMBL" id="OZI53629.1"/>
    </source>
</evidence>
<dbReference type="AlphaFoldDB" id="A0A261TVE2"/>
<accession>A0A261TVE2</accession>
<keyword evidence="2" id="KW-1003">Cell membrane</keyword>
<keyword evidence="7" id="KW-1185">Reference proteome</keyword>
<dbReference type="Proteomes" id="UP000216913">
    <property type="component" value="Unassembled WGS sequence"/>
</dbReference>
<dbReference type="RefSeq" id="WP_094799134.1">
    <property type="nucleotide sequence ID" value="NZ_NEVP01000004.1"/>
</dbReference>
<dbReference type="InterPro" id="IPR050093">
    <property type="entry name" value="ABC_SmlMolc_Importer"/>
</dbReference>
<dbReference type="Pfam" id="PF00005">
    <property type="entry name" value="ABC_tran"/>
    <property type="match status" value="1"/>
</dbReference>
<dbReference type="InterPro" id="IPR013611">
    <property type="entry name" value="Transp-assoc_OB_typ2"/>
</dbReference>
<proteinExistence type="predicted"/>
<dbReference type="InterPro" id="IPR003439">
    <property type="entry name" value="ABC_transporter-like_ATP-bd"/>
</dbReference>
<evidence type="ECO:0000256" key="4">
    <source>
        <dbReference type="ARBA" id="ARBA00022840"/>
    </source>
</evidence>
<dbReference type="InterPro" id="IPR027417">
    <property type="entry name" value="P-loop_NTPase"/>
</dbReference>
<keyword evidence="2" id="KW-0472">Membrane</keyword>
<dbReference type="GO" id="GO:0016887">
    <property type="term" value="F:ATP hydrolysis activity"/>
    <property type="evidence" value="ECO:0007669"/>
    <property type="project" value="InterPro"/>
</dbReference>
<dbReference type="SUPFAM" id="SSF52540">
    <property type="entry name" value="P-loop containing nucleoside triphosphate hydrolases"/>
    <property type="match status" value="1"/>
</dbReference>
<dbReference type="GO" id="GO:0043190">
    <property type="term" value="C:ATP-binding cassette (ABC) transporter complex"/>
    <property type="evidence" value="ECO:0007669"/>
    <property type="project" value="InterPro"/>
</dbReference>
<reference evidence="6 7" key="1">
    <citation type="submission" date="2017-05" db="EMBL/GenBank/DDBJ databases">
        <title>Complete and WGS of Bordetella genogroups.</title>
        <authorList>
            <person name="Spilker T."/>
            <person name="LiPuma J."/>
        </authorList>
    </citation>
    <scope>NUCLEOTIDE SEQUENCE [LARGE SCALE GENOMIC DNA]</scope>
    <source>
        <strain evidence="6 7">AU10456</strain>
    </source>
</reference>
<comment type="caution">
    <text evidence="6">The sequence shown here is derived from an EMBL/GenBank/DDBJ whole genome shotgun (WGS) entry which is preliminary data.</text>
</comment>
<dbReference type="PROSITE" id="PS50893">
    <property type="entry name" value="ABC_TRANSPORTER_2"/>
    <property type="match status" value="1"/>
</dbReference>